<organism evidence="3 4">
    <name type="scientific">Haematococcus lacustris</name>
    <name type="common">Green alga</name>
    <name type="synonym">Haematococcus pluvialis</name>
    <dbReference type="NCBI Taxonomy" id="44745"/>
    <lineage>
        <taxon>Eukaryota</taxon>
        <taxon>Viridiplantae</taxon>
        <taxon>Chlorophyta</taxon>
        <taxon>core chlorophytes</taxon>
        <taxon>Chlorophyceae</taxon>
        <taxon>CS clade</taxon>
        <taxon>Chlamydomonadales</taxon>
        <taxon>Haematococcaceae</taxon>
        <taxon>Haematococcus</taxon>
    </lineage>
</organism>
<feature type="signal peptide" evidence="1">
    <location>
        <begin position="1"/>
        <end position="20"/>
    </location>
</feature>
<feature type="domain" description="Pherophorin" evidence="2">
    <location>
        <begin position="22"/>
        <end position="172"/>
    </location>
</feature>
<dbReference type="EMBL" id="BLLF01001166">
    <property type="protein sequence ID" value="GFH17551.1"/>
    <property type="molecule type" value="Genomic_DNA"/>
</dbReference>
<keyword evidence="4" id="KW-1185">Reference proteome</keyword>
<protein>
    <submittedName>
        <fullName evidence="3">Pherophorin</fullName>
    </submittedName>
</protein>
<feature type="chain" id="PRO_5025429569" evidence="1">
    <location>
        <begin position="21"/>
        <end position="178"/>
    </location>
</feature>
<comment type="caution">
    <text evidence="3">The sequence shown here is derived from an EMBL/GenBank/DDBJ whole genome shotgun (WGS) entry which is preliminary data.</text>
</comment>
<name>A0A699Z609_HAELA</name>
<reference evidence="3 4" key="1">
    <citation type="submission" date="2020-02" db="EMBL/GenBank/DDBJ databases">
        <title>Draft genome sequence of Haematococcus lacustris strain NIES-144.</title>
        <authorList>
            <person name="Morimoto D."/>
            <person name="Nakagawa S."/>
            <person name="Yoshida T."/>
            <person name="Sawayama S."/>
        </authorList>
    </citation>
    <scope>NUCLEOTIDE SEQUENCE [LARGE SCALE GENOMIC DNA]</scope>
    <source>
        <strain evidence="3 4">NIES-144</strain>
    </source>
</reference>
<dbReference type="InterPro" id="IPR024616">
    <property type="entry name" value="Pherophorin"/>
</dbReference>
<feature type="non-terminal residue" evidence="3">
    <location>
        <position position="1"/>
    </location>
</feature>
<gene>
    <name evidence="3" type="ORF">HaLaN_14213</name>
</gene>
<dbReference type="AlphaFoldDB" id="A0A699Z609"/>
<sequence>MAHAQLLLVLLATLVAASRAAFPWCSCVDYSPSSSPYSLSLISTVATADNVTAVFRVNALPLFPSPSICYQTLLNNGIEKIEIASQLACLRNVRVLIDGLPSSASGVALPANYRTVANIKVKFSTLVRSSGTIITIIGSGACSSWPALFGGRPLGSFIYAVFNWGTGVRCCPLGAPPP</sequence>
<evidence type="ECO:0000259" key="2">
    <source>
        <dbReference type="Pfam" id="PF12499"/>
    </source>
</evidence>
<proteinExistence type="predicted"/>
<evidence type="ECO:0000256" key="1">
    <source>
        <dbReference type="SAM" id="SignalP"/>
    </source>
</evidence>
<evidence type="ECO:0000313" key="3">
    <source>
        <dbReference type="EMBL" id="GFH17551.1"/>
    </source>
</evidence>
<evidence type="ECO:0000313" key="4">
    <source>
        <dbReference type="Proteomes" id="UP000485058"/>
    </source>
</evidence>
<keyword evidence="1" id="KW-0732">Signal</keyword>
<feature type="non-terminal residue" evidence="3">
    <location>
        <position position="178"/>
    </location>
</feature>
<accession>A0A699Z609</accession>
<dbReference type="Proteomes" id="UP000485058">
    <property type="component" value="Unassembled WGS sequence"/>
</dbReference>
<dbReference type="Pfam" id="PF12499">
    <property type="entry name" value="DUF3707"/>
    <property type="match status" value="1"/>
</dbReference>